<reference evidence="1 2" key="2">
    <citation type="journal article" date="2022" name="Mol. Ecol. Resour.">
        <title>The genomes of chicory, endive, great burdock and yacon provide insights into Asteraceae paleo-polyploidization history and plant inulin production.</title>
        <authorList>
            <person name="Fan W."/>
            <person name="Wang S."/>
            <person name="Wang H."/>
            <person name="Wang A."/>
            <person name="Jiang F."/>
            <person name="Liu H."/>
            <person name="Zhao H."/>
            <person name="Xu D."/>
            <person name="Zhang Y."/>
        </authorList>
    </citation>
    <scope>NUCLEOTIDE SEQUENCE [LARGE SCALE GENOMIC DNA]</scope>
    <source>
        <strain evidence="2">cv. Yunnan</strain>
        <tissue evidence="1">Leaves</tissue>
    </source>
</reference>
<name>A0ACB9GSL9_9ASTR</name>
<dbReference type="EMBL" id="CM042031">
    <property type="protein sequence ID" value="KAI3786201.1"/>
    <property type="molecule type" value="Genomic_DNA"/>
</dbReference>
<proteinExistence type="predicted"/>
<evidence type="ECO:0000313" key="2">
    <source>
        <dbReference type="Proteomes" id="UP001056120"/>
    </source>
</evidence>
<evidence type="ECO:0000313" key="1">
    <source>
        <dbReference type="EMBL" id="KAI3786201.1"/>
    </source>
</evidence>
<reference evidence="2" key="1">
    <citation type="journal article" date="2022" name="Mol. Ecol. Resour.">
        <title>The genomes of chicory, endive, great burdock and yacon provide insights into Asteraceae palaeo-polyploidization history and plant inulin production.</title>
        <authorList>
            <person name="Fan W."/>
            <person name="Wang S."/>
            <person name="Wang H."/>
            <person name="Wang A."/>
            <person name="Jiang F."/>
            <person name="Liu H."/>
            <person name="Zhao H."/>
            <person name="Xu D."/>
            <person name="Zhang Y."/>
        </authorList>
    </citation>
    <scope>NUCLEOTIDE SEQUENCE [LARGE SCALE GENOMIC DNA]</scope>
    <source>
        <strain evidence="2">cv. Yunnan</strain>
    </source>
</reference>
<protein>
    <submittedName>
        <fullName evidence="1">Uncharacterized protein</fullName>
    </submittedName>
</protein>
<keyword evidence="2" id="KW-1185">Reference proteome</keyword>
<gene>
    <name evidence="1" type="ORF">L1987_45335</name>
</gene>
<organism evidence="1 2">
    <name type="scientific">Smallanthus sonchifolius</name>
    <dbReference type="NCBI Taxonomy" id="185202"/>
    <lineage>
        <taxon>Eukaryota</taxon>
        <taxon>Viridiplantae</taxon>
        <taxon>Streptophyta</taxon>
        <taxon>Embryophyta</taxon>
        <taxon>Tracheophyta</taxon>
        <taxon>Spermatophyta</taxon>
        <taxon>Magnoliopsida</taxon>
        <taxon>eudicotyledons</taxon>
        <taxon>Gunneridae</taxon>
        <taxon>Pentapetalae</taxon>
        <taxon>asterids</taxon>
        <taxon>campanulids</taxon>
        <taxon>Asterales</taxon>
        <taxon>Asteraceae</taxon>
        <taxon>Asteroideae</taxon>
        <taxon>Heliantheae alliance</taxon>
        <taxon>Millerieae</taxon>
        <taxon>Smallanthus</taxon>
    </lineage>
</organism>
<comment type="caution">
    <text evidence="1">The sequence shown here is derived from an EMBL/GenBank/DDBJ whole genome shotgun (WGS) entry which is preliminary data.</text>
</comment>
<dbReference type="Proteomes" id="UP001056120">
    <property type="component" value="Linkage Group LG14"/>
</dbReference>
<accession>A0ACB9GSL9</accession>
<sequence>MIASWNCSIFQLIATLSHIAKQKQSFSMVILSCIITMVKAFGKAISSGCTAAESVIPYLDPNYMNAAPGVLNIHIPIALQL</sequence>